<feature type="compositionally biased region" description="Basic and acidic residues" evidence="6">
    <location>
        <begin position="114"/>
        <end position="127"/>
    </location>
</feature>
<feature type="transmembrane region" description="Helical" evidence="7">
    <location>
        <begin position="639"/>
        <end position="657"/>
    </location>
</feature>
<keyword evidence="4 7" id="KW-0472">Membrane</keyword>
<feature type="transmembrane region" description="Helical" evidence="7">
    <location>
        <begin position="819"/>
        <end position="839"/>
    </location>
</feature>
<evidence type="ECO:0000256" key="6">
    <source>
        <dbReference type="SAM" id="MobiDB-lite"/>
    </source>
</evidence>
<evidence type="ECO:0000256" key="3">
    <source>
        <dbReference type="ARBA" id="ARBA00022989"/>
    </source>
</evidence>
<dbReference type="InterPro" id="IPR010619">
    <property type="entry name" value="ThrE-like_N"/>
</dbReference>
<evidence type="ECO:0000259" key="9">
    <source>
        <dbReference type="Pfam" id="PF12821"/>
    </source>
</evidence>
<dbReference type="PANTHER" id="PTHR31082">
    <property type="entry name" value="PHEROMONE-REGULATED MEMBRANE PROTEIN 10"/>
    <property type="match status" value="1"/>
</dbReference>
<organism evidence="10 11">
    <name type="scientific">Purpureocillium lilacinum</name>
    <name type="common">Paecilomyces lilacinus</name>
    <dbReference type="NCBI Taxonomy" id="33203"/>
    <lineage>
        <taxon>Eukaryota</taxon>
        <taxon>Fungi</taxon>
        <taxon>Dikarya</taxon>
        <taxon>Ascomycota</taxon>
        <taxon>Pezizomycotina</taxon>
        <taxon>Sordariomycetes</taxon>
        <taxon>Hypocreomycetidae</taxon>
        <taxon>Hypocreales</taxon>
        <taxon>Ophiocordycipitaceae</taxon>
        <taxon>Purpureocillium</taxon>
    </lineage>
</organism>
<comment type="caution">
    <text evidence="10">The sequence shown here is derived from an EMBL/GenBank/DDBJ whole genome shotgun (WGS) entry which is preliminary data.</text>
</comment>
<dbReference type="Pfam" id="PF06738">
    <property type="entry name" value="ThrE"/>
    <property type="match status" value="1"/>
</dbReference>
<feature type="compositionally biased region" description="Polar residues" evidence="6">
    <location>
        <begin position="331"/>
        <end position="340"/>
    </location>
</feature>
<evidence type="ECO:0000256" key="4">
    <source>
        <dbReference type="ARBA" id="ARBA00023136"/>
    </source>
</evidence>
<feature type="region of interest" description="Disordered" evidence="6">
    <location>
        <begin position="69"/>
        <end position="224"/>
    </location>
</feature>
<dbReference type="EMBL" id="JAWRVI010000022">
    <property type="protein sequence ID" value="KAK4088847.1"/>
    <property type="molecule type" value="Genomic_DNA"/>
</dbReference>
<feature type="transmembrane region" description="Helical" evidence="7">
    <location>
        <begin position="697"/>
        <end position="719"/>
    </location>
</feature>
<feature type="transmembrane region" description="Helical" evidence="7">
    <location>
        <begin position="851"/>
        <end position="874"/>
    </location>
</feature>
<keyword evidence="2 7" id="KW-0812">Transmembrane</keyword>
<evidence type="ECO:0000313" key="11">
    <source>
        <dbReference type="Proteomes" id="UP001287286"/>
    </source>
</evidence>
<evidence type="ECO:0008006" key="12">
    <source>
        <dbReference type="Google" id="ProtNLM"/>
    </source>
</evidence>
<dbReference type="PANTHER" id="PTHR31082:SF4">
    <property type="entry name" value="PHEROMONE-REGULATED MEMBRANE PROTEIN 10"/>
    <property type="match status" value="1"/>
</dbReference>
<protein>
    <recommendedName>
        <fullName evidence="12">DUF1212 domain membrane protein Prm10</fullName>
    </recommendedName>
</protein>
<dbReference type="InterPro" id="IPR024528">
    <property type="entry name" value="ThrE_2"/>
</dbReference>
<evidence type="ECO:0000256" key="5">
    <source>
        <dbReference type="ARBA" id="ARBA00034125"/>
    </source>
</evidence>
<comment type="subcellular location">
    <subcellularLocation>
        <location evidence="1">Membrane</location>
        <topology evidence="1">Multi-pass membrane protein</topology>
    </subcellularLocation>
</comment>
<feature type="compositionally biased region" description="Basic and acidic residues" evidence="6">
    <location>
        <begin position="256"/>
        <end position="266"/>
    </location>
</feature>
<feature type="transmembrane region" description="Helical" evidence="7">
    <location>
        <begin position="904"/>
        <end position="933"/>
    </location>
</feature>
<feature type="compositionally biased region" description="Low complexity" evidence="6">
    <location>
        <begin position="399"/>
        <end position="419"/>
    </location>
</feature>
<feature type="domain" description="Threonine/Serine exporter ThrE" evidence="9">
    <location>
        <begin position="775"/>
        <end position="928"/>
    </location>
</feature>
<evidence type="ECO:0000256" key="7">
    <source>
        <dbReference type="SAM" id="Phobius"/>
    </source>
</evidence>
<name>A0ABR0BXQ0_PURLI</name>
<comment type="similarity">
    <text evidence="5">Belongs to the ThrE exporter (TC 2.A.79) family.</text>
</comment>
<feature type="compositionally biased region" description="Basic residues" evidence="6">
    <location>
        <begin position="468"/>
        <end position="478"/>
    </location>
</feature>
<feature type="region of interest" description="Disordered" evidence="6">
    <location>
        <begin position="245"/>
        <end position="268"/>
    </location>
</feature>
<evidence type="ECO:0000256" key="1">
    <source>
        <dbReference type="ARBA" id="ARBA00004141"/>
    </source>
</evidence>
<evidence type="ECO:0000313" key="10">
    <source>
        <dbReference type="EMBL" id="KAK4088847.1"/>
    </source>
</evidence>
<evidence type="ECO:0000256" key="2">
    <source>
        <dbReference type="ARBA" id="ARBA00022692"/>
    </source>
</evidence>
<feature type="transmembrane region" description="Helical" evidence="7">
    <location>
        <begin position="796"/>
        <end position="813"/>
    </location>
</feature>
<dbReference type="Pfam" id="PF12821">
    <property type="entry name" value="ThrE_2"/>
    <property type="match status" value="1"/>
</dbReference>
<feature type="region of interest" description="Disordered" evidence="6">
    <location>
        <begin position="397"/>
        <end position="432"/>
    </location>
</feature>
<feature type="region of interest" description="Disordered" evidence="6">
    <location>
        <begin position="454"/>
        <end position="483"/>
    </location>
</feature>
<feature type="transmembrane region" description="Helical" evidence="7">
    <location>
        <begin position="616"/>
        <end position="633"/>
    </location>
</feature>
<sequence>MLGHVRRRGGRTHQWTSRDQSPDGTRELQILHGTLRWAQASPLPGTSRWHPSPDSRHLSARERGQLIASGTANAHFDVTRTPRFTSRVGPAAPSKEEEDDEDERALTSSLRGAGTRDDPGPDPDRGAGNEPSGSGQAFTPPEPPAEAATVAALRKEKGRVRFNSNAGATNRPQQSPSPHSATGTPSPEAGDALGLTRPRPSVLRANSSSSVGTVGDLGEDLDFAPGSEKAISAAAAQERAKQVAARIRGESTTPEGSRKSSLDSRADTVITNDGELLLGGDENGIPLRNLGHLGPGESKEPKTEAERQATLALMQDAYELVQSHAARFAATTQGQSSATNHDAAAPSGLHHEVQQHATPSEVYDGSIDGVYNVPPPQQYRGSVLSELLKLYKQPAHLIGQQQQQHQSQGQHSRSASAGGQSSGSGGATPNRRKWYEQNRSQETLSNLIEASARLANPNTPDPGASSSKGKKRPTHKRTGSASRLSHLWHKEEEARITVHIAETLARQGYIIKLCRALMLFGAPTHRLEEYLSMSARVLEIDGQFLYLPGCMIISFDDRSTHTTEVRIVRTSQGIDLGKLKDVHHVYKEVMHDVIGADEGTERLDALMESKEKFNRWLRVIVFGLTSVTAAPFSFKARLIDLPLLFVFGCTVGLLQLIVAPKSSLYNNVFEVTATVAVSFLARAFGSIRHGELFCFSALAQGGIVMLLPGYSVLCSALELQSRAIVPGSIRIVYAIIYSLFLGFGITVGAALYGLFDINAASETTCLNPPSPYYGFIFVPFFVMCISVLYQAKWRQMPVMVTIASAGYIVNYFSSIKFSASPQIASTLGAFSVGVLANLYSRLRHGVAAATLIPAIFTQVPGGLASTGGLLSGIYTANELTKSNQTVTNVNGTVSYQPGQPLDSVIFQVAASMIQIAIGIAVGLFMSACIIYPLGKRRSGLFSF</sequence>
<feature type="compositionally biased region" description="Basic residues" evidence="6">
    <location>
        <begin position="1"/>
        <end position="11"/>
    </location>
</feature>
<keyword evidence="11" id="KW-1185">Reference proteome</keyword>
<feature type="region of interest" description="Disordered" evidence="6">
    <location>
        <begin position="331"/>
        <end position="353"/>
    </location>
</feature>
<proteinExistence type="inferred from homology"/>
<dbReference type="InterPro" id="IPR051361">
    <property type="entry name" value="ThrE/Ser_Exporter"/>
</dbReference>
<keyword evidence="3 7" id="KW-1133">Transmembrane helix</keyword>
<reference evidence="10 11" key="1">
    <citation type="journal article" date="2024" name="Microbiol. Resour. Announc.">
        <title>Genome annotations for the ascomycete fungi Trichoderma harzianum, Trichoderma aggressivum, and Purpureocillium lilacinum.</title>
        <authorList>
            <person name="Beijen E.P.W."/>
            <person name="Ohm R.A."/>
        </authorList>
    </citation>
    <scope>NUCLEOTIDE SEQUENCE [LARGE SCALE GENOMIC DNA]</scope>
    <source>
        <strain evidence="10 11">CBS 150709</strain>
    </source>
</reference>
<feature type="region of interest" description="Disordered" evidence="6">
    <location>
        <begin position="1"/>
        <end position="24"/>
    </location>
</feature>
<feature type="compositionally biased region" description="Polar residues" evidence="6">
    <location>
        <begin position="162"/>
        <end position="185"/>
    </location>
</feature>
<feature type="transmembrane region" description="Helical" evidence="7">
    <location>
        <begin position="731"/>
        <end position="752"/>
    </location>
</feature>
<gene>
    <name evidence="10" type="ORF">Purlil1_6700</name>
</gene>
<evidence type="ECO:0000259" key="8">
    <source>
        <dbReference type="Pfam" id="PF06738"/>
    </source>
</evidence>
<feature type="domain" description="Threonine/serine exporter-like N-terminal" evidence="8">
    <location>
        <begin position="509"/>
        <end position="751"/>
    </location>
</feature>
<dbReference type="Proteomes" id="UP001287286">
    <property type="component" value="Unassembled WGS sequence"/>
</dbReference>
<feature type="transmembrane region" description="Helical" evidence="7">
    <location>
        <begin position="772"/>
        <end position="789"/>
    </location>
</feature>
<accession>A0ABR0BXQ0</accession>